<gene>
    <name evidence="2" type="ORF">HUN41_00018</name>
    <name evidence="3" type="ORF">HUN41_00284</name>
</gene>
<protein>
    <submittedName>
        <fullName evidence="2">Uncharacterized protein</fullName>
    </submittedName>
</protein>
<dbReference type="Proteomes" id="UP000515922">
    <property type="component" value="Segment"/>
</dbReference>
<evidence type="ECO:0000313" key="3">
    <source>
        <dbReference type="EMBL" id="QMP84372.1"/>
    </source>
</evidence>
<evidence type="ECO:0000256" key="1">
    <source>
        <dbReference type="SAM" id="Phobius"/>
    </source>
</evidence>
<accession>A0A7G4AVV8</accession>
<reference evidence="2 4" key="1">
    <citation type="submission" date="2020-07" db="EMBL/GenBank/DDBJ databases">
        <title>Streptomyces phage Genome sequencing and assembly.</title>
        <authorList>
            <person name="Sharma V."/>
            <person name="Hardy A."/>
            <person name="Frunzke J."/>
        </authorList>
    </citation>
    <scope>NUCLEOTIDE SEQUENCE [LARGE SCALE GENOMIC DNA]</scope>
</reference>
<dbReference type="EMBL" id="MT711976">
    <property type="protein sequence ID" value="QMP84148.1"/>
    <property type="molecule type" value="Genomic_DNA"/>
</dbReference>
<sequence length="42" mass="4630">MEFNKKNLTLGAAALWLINLALLGGAVWLVFFMAHLGWNAVN</sequence>
<proteinExistence type="predicted"/>
<keyword evidence="4" id="KW-1185">Reference proteome</keyword>
<dbReference type="EMBL" id="MT711976">
    <property type="protein sequence ID" value="QMP84372.1"/>
    <property type="molecule type" value="Genomic_DNA"/>
</dbReference>
<keyword evidence="1" id="KW-0812">Transmembrane</keyword>
<organism evidence="2 4">
    <name type="scientific">Streptomyces phage Coruscant</name>
    <dbReference type="NCBI Taxonomy" id="2739834"/>
    <lineage>
        <taxon>Viruses</taxon>
        <taxon>Duplodnaviria</taxon>
        <taxon>Heunggongvirae</taxon>
        <taxon>Uroviricota</taxon>
        <taxon>Caudoviricetes</taxon>
        <taxon>Stanwilliamsviridae</taxon>
        <taxon>Boydwoodruffvirinae</taxon>
        <taxon>Coruscantvirus</taxon>
        <taxon>Coruscantvirus coruscant</taxon>
    </lineage>
</organism>
<evidence type="ECO:0000313" key="2">
    <source>
        <dbReference type="EMBL" id="QMP84148.1"/>
    </source>
</evidence>
<name>A0A7G4AVV8_9CAUD</name>
<evidence type="ECO:0000313" key="4">
    <source>
        <dbReference type="Proteomes" id="UP000515922"/>
    </source>
</evidence>
<keyword evidence="1" id="KW-1133">Transmembrane helix</keyword>
<feature type="transmembrane region" description="Helical" evidence="1">
    <location>
        <begin position="12"/>
        <end position="38"/>
    </location>
</feature>
<keyword evidence="1" id="KW-0472">Membrane</keyword>